<gene>
    <name evidence="2" type="ORF">EDB81DRAFT_896100</name>
</gene>
<feature type="non-terminal residue" evidence="2">
    <location>
        <position position="379"/>
    </location>
</feature>
<protein>
    <submittedName>
        <fullName evidence="2">Uncharacterized protein</fullName>
    </submittedName>
</protein>
<dbReference type="Proteomes" id="UP000738349">
    <property type="component" value="Unassembled WGS sequence"/>
</dbReference>
<accession>A0A9P9FR06</accession>
<evidence type="ECO:0000256" key="1">
    <source>
        <dbReference type="SAM" id="MobiDB-lite"/>
    </source>
</evidence>
<feature type="compositionally biased region" description="Basic and acidic residues" evidence="1">
    <location>
        <begin position="257"/>
        <end position="266"/>
    </location>
</feature>
<reference evidence="2" key="1">
    <citation type="journal article" date="2021" name="Nat. Commun.">
        <title>Genetic determinants of endophytism in the Arabidopsis root mycobiome.</title>
        <authorList>
            <person name="Mesny F."/>
            <person name="Miyauchi S."/>
            <person name="Thiergart T."/>
            <person name="Pickel B."/>
            <person name="Atanasova L."/>
            <person name="Karlsson M."/>
            <person name="Huettel B."/>
            <person name="Barry K.W."/>
            <person name="Haridas S."/>
            <person name="Chen C."/>
            <person name="Bauer D."/>
            <person name="Andreopoulos W."/>
            <person name="Pangilinan J."/>
            <person name="LaButti K."/>
            <person name="Riley R."/>
            <person name="Lipzen A."/>
            <person name="Clum A."/>
            <person name="Drula E."/>
            <person name="Henrissat B."/>
            <person name="Kohler A."/>
            <person name="Grigoriev I.V."/>
            <person name="Martin F.M."/>
            <person name="Hacquard S."/>
        </authorList>
    </citation>
    <scope>NUCLEOTIDE SEQUENCE</scope>
    <source>
        <strain evidence="2">MPI-CAGE-AT-0147</strain>
    </source>
</reference>
<dbReference type="OrthoDB" id="4864073at2759"/>
<name>A0A9P9FR06_9HYPO</name>
<evidence type="ECO:0000313" key="3">
    <source>
        <dbReference type="Proteomes" id="UP000738349"/>
    </source>
</evidence>
<feature type="region of interest" description="Disordered" evidence="1">
    <location>
        <begin position="253"/>
        <end position="272"/>
    </location>
</feature>
<evidence type="ECO:0000313" key="2">
    <source>
        <dbReference type="EMBL" id="KAH7175548.1"/>
    </source>
</evidence>
<dbReference type="AlphaFoldDB" id="A0A9P9FR06"/>
<proteinExistence type="predicted"/>
<dbReference type="EMBL" id="JAGMUV010000001">
    <property type="protein sequence ID" value="KAH7175548.1"/>
    <property type="molecule type" value="Genomic_DNA"/>
</dbReference>
<comment type="caution">
    <text evidence="2">The sequence shown here is derived from an EMBL/GenBank/DDBJ whole genome shotgun (WGS) entry which is preliminary data.</text>
</comment>
<sequence>HALLFTKPSIQPLCGECAVLFFCNHYAVPWLYHNDFKAGMSNADELRIEAENDMAGLAQQSTQGRSMATITNPTAGSNPDIGLFCLLPQPSDNVFDEIPMDDLTYQYEHDDPIPHGRFPEVLLHKYRTFEGAFAYQPCGKDVDLSEMFTCLYPLDRNGDALFIAARAWSCNCQGLNDLPKENTLWGMRAWLLHWYCVADELFQLFGVPATTPDPNWFMPPTVVEVLGLGGNTMRNHTLIGHCEAQLSDCFAASDGPANRDDDRSVASEDDPSPMIVLEETSDEELEPLVFTPTVHTWSNGEPDRMGFVRQNRLSFDSVSRGRVPFEMRLVASQHNQSTISYAPRSESATADLVPEAIEFTLQNETNDWLTLGASYCDIL</sequence>
<organism evidence="2 3">
    <name type="scientific">Dactylonectria macrodidyma</name>
    <dbReference type="NCBI Taxonomy" id="307937"/>
    <lineage>
        <taxon>Eukaryota</taxon>
        <taxon>Fungi</taxon>
        <taxon>Dikarya</taxon>
        <taxon>Ascomycota</taxon>
        <taxon>Pezizomycotina</taxon>
        <taxon>Sordariomycetes</taxon>
        <taxon>Hypocreomycetidae</taxon>
        <taxon>Hypocreales</taxon>
        <taxon>Nectriaceae</taxon>
        <taxon>Dactylonectria</taxon>
    </lineage>
</organism>
<keyword evidence="3" id="KW-1185">Reference proteome</keyword>